<accession>A0ABX8QG58</accession>
<reference evidence="1 2" key="1">
    <citation type="journal article" date="2021" name="Microorganisms">
        <title>The Ever-Expanding Pseudomonas Genus: Description of 43 New Species and Partition of the Pseudomonas putida Group.</title>
        <authorList>
            <person name="Girard L."/>
            <person name="Lood C."/>
            <person name="Hofte M."/>
            <person name="Vandamme P."/>
            <person name="Rokni-Zadeh H."/>
            <person name="van Noort V."/>
            <person name="Lavigne R."/>
            <person name="De Mot R."/>
        </authorList>
    </citation>
    <scope>NUCLEOTIDE SEQUENCE [LARGE SCALE GENOMIC DNA]</scope>
    <source>
        <strain evidence="1 2">SWRI17</strain>
    </source>
</reference>
<dbReference type="RefSeq" id="WP_217861202.1">
    <property type="nucleotide sequence ID" value="NZ_CP077080.1"/>
</dbReference>
<name>A0ABX8QG58_PSECO</name>
<sequence>MKKLTSSQVVERFEWLYQVKNREITATQEQIKLLESTKAFCALEIPGKFKPIAYNSLKKYCSTISLPIHLLGQGAAWDHILRLREDAYRSTIDYQTDCETVNTDQLLEEMSRHMHRYETAYFSLFREIRAIAESDRNLPDLSRKRLVQALSQSKALQMTTFANPVRYEESTSLKIIDGGKS</sequence>
<proteinExistence type="predicted"/>
<protein>
    <submittedName>
        <fullName evidence="1">Uncharacterized protein</fullName>
    </submittedName>
</protein>
<evidence type="ECO:0000313" key="2">
    <source>
        <dbReference type="Proteomes" id="UP000824066"/>
    </source>
</evidence>
<evidence type="ECO:0000313" key="1">
    <source>
        <dbReference type="EMBL" id="QXI54248.1"/>
    </source>
</evidence>
<organism evidence="1 2">
    <name type="scientific">Pseudomonas canavaninivorans</name>
    <dbReference type="NCBI Taxonomy" id="2842348"/>
    <lineage>
        <taxon>Bacteria</taxon>
        <taxon>Pseudomonadati</taxon>
        <taxon>Pseudomonadota</taxon>
        <taxon>Gammaproteobacteria</taxon>
        <taxon>Pseudomonadales</taxon>
        <taxon>Pseudomonadaceae</taxon>
        <taxon>Pseudomonas</taxon>
    </lineage>
</organism>
<keyword evidence="2" id="KW-1185">Reference proteome</keyword>
<dbReference type="Proteomes" id="UP000824066">
    <property type="component" value="Chromosome"/>
</dbReference>
<gene>
    <name evidence="1" type="ORF">KSS97_04650</name>
</gene>
<dbReference type="EMBL" id="CP077080">
    <property type="protein sequence ID" value="QXI54248.1"/>
    <property type="molecule type" value="Genomic_DNA"/>
</dbReference>